<feature type="region of interest" description="Disordered" evidence="1">
    <location>
        <begin position="29"/>
        <end position="130"/>
    </location>
</feature>
<protein>
    <submittedName>
        <fullName evidence="2">Uncharacterized protein</fullName>
    </submittedName>
</protein>
<accession>A0AAD7BPZ6</accession>
<reference evidence="2" key="1">
    <citation type="submission" date="2023-03" db="EMBL/GenBank/DDBJ databases">
        <title>Massive genome expansion in bonnet fungi (Mycena s.s.) driven by repeated elements and novel gene families across ecological guilds.</title>
        <authorList>
            <consortium name="Lawrence Berkeley National Laboratory"/>
            <person name="Harder C.B."/>
            <person name="Miyauchi S."/>
            <person name="Viragh M."/>
            <person name="Kuo A."/>
            <person name="Thoen E."/>
            <person name="Andreopoulos B."/>
            <person name="Lu D."/>
            <person name="Skrede I."/>
            <person name="Drula E."/>
            <person name="Henrissat B."/>
            <person name="Morin E."/>
            <person name="Kohler A."/>
            <person name="Barry K."/>
            <person name="LaButti K."/>
            <person name="Morin E."/>
            <person name="Salamov A."/>
            <person name="Lipzen A."/>
            <person name="Mereny Z."/>
            <person name="Hegedus B."/>
            <person name="Baldrian P."/>
            <person name="Stursova M."/>
            <person name="Weitz H."/>
            <person name="Taylor A."/>
            <person name="Grigoriev I.V."/>
            <person name="Nagy L.G."/>
            <person name="Martin F."/>
            <person name="Kauserud H."/>
        </authorList>
    </citation>
    <scope>NUCLEOTIDE SEQUENCE</scope>
    <source>
        <strain evidence="2">9284</strain>
    </source>
</reference>
<feature type="compositionally biased region" description="Basic and acidic residues" evidence="1">
    <location>
        <begin position="207"/>
        <end position="223"/>
    </location>
</feature>
<feature type="region of interest" description="Disordered" evidence="1">
    <location>
        <begin position="181"/>
        <end position="223"/>
    </location>
</feature>
<dbReference type="AlphaFoldDB" id="A0AAD7BPZ6"/>
<proteinExistence type="predicted"/>
<name>A0AAD7BPZ6_9AGAR</name>
<sequence length="223" mass="23214">MANPRHRYVIQLHLFLDQHAPTMSRTDEQILPADLPPPRAPFAGNVPSHRDSGLSQLSTQAQAGSEPSLPLPTSSSETTLTSNLSTVVHTGREGSPHPVAPLRAPPARSGSRFVESETMKTPSDLSSDGTESVIDSVDLTAVGAPDVLAPSAPSGVIPASSASTPGATTTVLDPVAVRERDAAAAAAHANDSEDQDRVSPKPNLLQRLKEKIQGGHHGDDADA</sequence>
<feature type="compositionally biased region" description="Polar residues" evidence="1">
    <location>
        <begin position="53"/>
        <end position="63"/>
    </location>
</feature>
<feature type="compositionally biased region" description="Low complexity" evidence="1">
    <location>
        <begin position="65"/>
        <end position="86"/>
    </location>
</feature>
<keyword evidence="3" id="KW-1185">Reference proteome</keyword>
<comment type="caution">
    <text evidence="2">The sequence shown here is derived from an EMBL/GenBank/DDBJ whole genome shotgun (WGS) entry which is preliminary data.</text>
</comment>
<dbReference type="Proteomes" id="UP001221142">
    <property type="component" value="Unassembled WGS sequence"/>
</dbReference>
<evidence type="ECO:0000256" key="1">
    <source>
        <dbReference type="SAM" id="MobiDB-lite"/>
    </source>
</evidence>
<gene>
    <name evidence="2" type="ORF">FB45DRAFT_1059759</name>
</gene>
<evidence type="ECO:0000313" key="2">
    <source>
        <dbReference type="EMBL" id="KAJ7626835.1"/>
    </source>
</evidence>
<organism evidence="2 3">
    <name type="scientific">Roridomyces roridus</name>
    <dbReference type="NCBI Taxonomy" id="1738132"/>
    <lineage>
        <taxon>Eukaryota</taxon>
        <taxon>Fungi</taxon>
        <taxon>Dikarya</taxon>
        <taxon>Basidiomycota</taxon>
        <taxon>Agaricomycotina</taxon>
        <taxon>Agaricomycetes</taxon>
        <taxon>Agaricomycetidae</taxon>
        <taxon>Agaricales</taxon>
        <taxon>Marasmiineae</taxon>
        <taxon>Mycenaceae</taxon>
        <taxon>Roridomyces</taxon>
    </lineage>
</organism>
<feature type="compositionally biased region" description="Polar residues" evidence="1">
    <location>
        <begin position="119"/>
        <end position="130"/>
    </location>
</feature>
<evidence type="ECO:0000313" key="3">
    <source>
        <dbReference type="Proteomes" id="UP001221142"/>
    </source>
</evidence>
<dbReference type="EMBL" id="JARKIF010000011">
    <property type="protein sequence ID" value="KAJ7626835.1"/>
    <property type="molecule type" value="Genomic_DNA"/>
</dbReference>